<comment type="similarity">
    <text evidence="2">Belongs to the membrane fusion protein (MFP) (TC 8.A.1) family.</text>
</comment>
<dbReference type="Pfam" id="PF25967">
    <property type="entry name" value="RND-MFP_C"/>
    <property type="match status" value="1"/>
</dbReference>
<evidence type="ECO:0000256" key="4">
    <source>
        <dbReference type="SAM" id="MobiDB-lite"/>
    </source>
</evidence>
<dbReference type="Gene3D" id="2.40.420.20">
    <property type="match status" value="1"/>
</dbReference>
<dbReference type="Pfam" id="PF25990">
    <property type="entry name" value="Beta-barrel_YknX"/>
    <property type="match status" value="1"/>
</dbReference>
<evidence type="ECO:0000259" key="7">
    <source>
        <dbReference type="Pfam" id="PF25990"/>
    </source>
</evidence>
<dbReference type="SUPFAM" id="SSF111369">
    <property type="entry name" value="HlyD-like secretion proteins"/>
    <property type="match status" value="1"/>
</dbReference>
<dbReference type="EMBL" id="CP071090">
    <property type="protein sequence ID" value="QSQ25591.1"/>
    <property type="molecule type" value="Genomic_DNA"/>
</dbReference>
<dbReference type="Gene3D" id="2.40.50.100">
    <property type="match status" value="1"/>
</dbReference>
<sequence length="422" mass="44207">MKWWKGAIAGVLFLGAAAITVGGLKERPPPSLEVQVAKARKGTITRTITGAGKVQAATTVKISSSLSGDLVELLVKDGEPVKKGQVLGRIDKRIYEAALKQALASQNASRADAQVAEVEATRTAQELARVEGLVAKGLASGAELDQARAAKNSADARVASAKQLLARNVAFVDQAQTDLAKTTLLSPIDGNVIELSREVGERVRGSELSEDVVMTIAALSAMEVKFEVGEHEVVHLKPGQPAEVTLDALEGQTFSGSVVEIAQKALIKNAGTEAEVTSFPVTVALDTRPPGVLPGMSAEVRISAETRNDVVLVPIQAVTVRAARSLPDYKESVEGGALTAKRTESLAKVVFVVDADNKAKVVPVTTGIASDTELEILTGIKDGDRVVEGPYRTLSKELNHGDVVREPEPGPGPGGMKGGRKS</sequence>
<feature type="compositionally biased region" description="Gly residues" evidence="4">
    <location>
        <begin position="413"/>
        <end position="422"/>
    </location>
</feature>
<dbReference type="InterPro" id="IPR058627">
    <property type="entry name" value="MdtA-like_C"/>
</dbReference>
<evidence type="ECO:0000259" key="6">
    <source>
        <dbReference type="Pfam" id="PF25967"/>
    </source>
</evidence>
<dbReference type="InterPro" id="IPR006143">
    <property type="entry name" value="RND_pump_MFP"/>
</dbReference>
<protein>
    <submittedName>
        <fullName evidence="8">Efflux RND transporter periplasmic adaptor subunit</fullName>
    </submittedName>
</protein>
<accession>A0ABX7P584</accession>
<comment type="subcellular location">
    <subcellularLocation>
        <location evidence="1">Cell envelope</location>
    </subcellularLocation>
</comment>
<name>A0ABX7P584_9BACT</name>
<dbReference type="PANTHER" id="PTHR30469:SF33">
    <property type="entry name" value="SLR1207 PROTEIN"/>
    <property type="match status" value="1"/>
</dbReference>
<dbReference type="InterPro" id="IPR058625">
    <property type="entry name" value="MdtA-like_BSH"/>
</dbReference>
<feature type="domain" description="Multidrug resistance protein MdtA-like C-terminal permuted SH3" evidence="6">
    <location>
        <begin position="349"/>
        <end position="387"/>
    </location>
</feature>
<feature type="compositionally biased region" description="Basic and acidic residues" evidence="4">
    <location>
        <begin position="394"/>
        <end position="408"/>
    </location>
</feature>
<evidence type="ECO:0000313" key="9">
    <source>
        <dbReference type="Proteomes" id="UP000662747"/>
    </source>
</evidence>
<feature type="domain" description="Multidrug resistance protein MdtA-like barrel-sandwich hybrid" evidence="5">
    <location>
        <begin position="59"/>
        <end position="213"/>
    </location>
</feature>
<dbReference type="Gene3D" id="1.10.287.470">
    <property type="entry name" value="Helix hairpin bin"/>
    <property type="match status" value="1"/>
</dbReference>
<gene>
    <name evidence="8" type="ORF">JY651_11945</name>
</gene>
<evidence type="ECO:0000259" key="5">
    <source>
        <dbReference type="Pfam" id="PF25917"/>
    </source>
</evidence>
<proteinExistence type="inferred from homology"/>
<feature type="region of interest" description="Disordered" evidence="4">
    <location>
        <begin position="394"/>
        <end position="422"/>
    </location>
</feature>
<feature type="domain" description="YknX-like beta-barrel" evidence="7">
    <location>
        <begin position="222"/>
        <end position="302"/>
    </location>
</feature>
<keyword evidence="9" id="KW-1185">Reference proteome</keyword>
<dbReference type="InterPro" id="IPR058636">
    <property type="entry name" value="Beta-barrel_YknX"/>
</dbReference>
<dbReference type="RefSeq" id="WP_206727146.1">
    <property type="nucleotide sequence ID" value="NZ_CP071090.1"/>
</dbReference>
<evidence type="ECO:0000256" key="1">
    <source>
        <dbReference type="ARBA" id="ARBA00004196"/>
    </source>
</evidence>
<dbReference type="PANTHER" id="PTHR30469">
    <property type="entry name" value="MULTIDRUG RESISTANCE PROTEIN MDTA"/>
    <property type="match status" value="1"/>
</dbReference>
<dbReference type="Gene3D" id="2.40.30.170">
    <property type="match status" value="1"/>
</dbReference>
<dbReference type="Proteomes" id="UP000662747">
    <property type="component" value="Chromosome"/>
</dbReference>
<keyword evidence="3" id="KW-0813">Transport</keyword>
<evidence type="ECO:0000256" key="3">
    <source>
        <dbReference type="ARBA" id="ARBA00022448"/>
    </source>
</evidence>
<evidence type="ECO:0000313" key="8">
    <source>
        <dbReference type="EMBL" id="QSQ25591.1"/>
    </source>
</evidence>
<reference evidence="8 9" key="1">
    <citation type="submission" date="2021-02" db="EMBL/GenBank/DDBJ databases">
        <title>De Novo genome assembly of isolated myxobacteria.</title>
        <authorList>
            <person name="Stevens D.C."/>
        </authorList>
    </citation>
    <scope>NUCLEOTIDE SEQUENCE [LARGE SCALE GENOMIC DNA]</scope>
    <source>
        <strain evidence="9">SCPEA02</strain>
    </source>
</reference>
<evidence type="ECO:0000256" key="2">
    <source>
        <dbReference type="ARBA" id="ARBA00009477"/>
    </source>
</evidence>
<dbReference type="NCBIfam" id="TIGR01730">
    <property type="entry name" value="RND_mfp"/>
    <property type="match status" value="1"/>
</dbReference>
<organism evidence="8 9">
    <name type="scientific">Pyxidicoccus parkwayensis</name>
    <dbReference type="NCBI Taxonomy" id="2813578"/>
    <lineage>
        <taxon>Bacteria</taxon>
        <taxon>Pseudomonadati</taxon>
        <taxon>Myxococcota</taxon>
        <taxon>Myxococcia</taxon>
        <taxon>Myxococcales</taxon>
        <taxon>Cystobacterineae</taxon>
        <taxon>Myxococcaceae</taxon>
        <taxon>Pyxidicoccus</taxon>
    </lineage>
</organism>
<dbReference type="Pfam" id="PF25917">
    <property type="entry name" value="BSH_RND"/>
    <property type="match status" value="1"/>
</dbReference>